<keyword evidence="3" id="KW-1185">Reference proteome</keyword>
<dbReference type="KEGG" id="mor:MOC_1800"/>
<feature type="transmembrane region" description="Helical" evidence="1">
    <location>
        <begin position="24"/>
        <end position="50"/>
    </location>
</feature>
<dbReference type="STRING" id="693986.MOC_1800"/>
<gene>
    <name evidence="2" type="ORF">MOC_1800</name>
</gene>
<dbReference type="RefSeq" id="WP_043756594.1">
    <property type="nucleotide sequence ID" value="NZ_CP003811.1"/>
</dbReference>
<dbReference type="eggNOG" id="ENOG5030RPB">
    <property type="taxonomic scope" value="Bacteria"/>
</dbReference>
<keyword evidence="1" id="KW-1133">Transmembrane helix</keyword>
<protein>
    <submittedName>
        <fullName evidence="2">Protein of unassigned function</fullName>
    </submittedName>
</protein>
<name>A0A089NSM7_9HYPH</name>
<dbReference type="InterPro" id="IPR011990">
    <property type="entry name" value="TPR-like_helical_dom_sf"/>
</dbReference>
<accession>A0A089NSM7</accession>
<organism evidence="2 3">
    <name type="scientific">Methylobacterium oryzae CBMB20</name>
    <dbReference type="NCBI Taxonomy" id="693986"/>
    <lineage>
        <taxon>Bacteria</taxon>
        <taxon>Pseudomonadati</taxon>
        <taxon>Pseudomonadota</taxon>
        <taxon>Alphaproteobacteria</taxon>
        <taxon>Hyphomicrobiales</taxon>
        <taxon>Methylobacteriaceae</taxon>
        <taxon>Methylobacterium</taxon>
    </lineage>
</organism>
<reference evidence="2 3" key="1">
    <citation type="journal article" date="2014" name="PLoS ONE">
        <title>Genome Information of Methylobacterium oryzae, a Plant-Probiotic Methylotroph in the Phyllosphere.</title>
        <authorList>
            <person name="Kwak M.J."/>
            <person name="Jeong H."/>
            <person name="Madhaiyan M."/>
            <person name="Lee Y."/>
            <person name="Sa T.M."/>
            <person name="Oh T.K."/>
            <person name="Kim J.F."/>
        </authorList>
    </citation>
    <scope>NUCLEOTIDE SEQUENCE [LARGE SCALE GENOMIC DNA]</scope>
    <source>
        <strain evidence="2 3">CBMB20</strain>
    </source>
</reference>
<evidence type="ECO:0000313" key="2">
    <source>
        <dbReference type="EMBL" id="AIQ89555.1"/>
    </source>
</evidence>
<dbReference type="AlphaFoldDB" id="A0A089NSM7"/>
<dbReference type="SUPFAM" id="SSF81901">
    <property type="entry name" value="HCP-like"/>
    <property type="match status" value="1"/>
</dbReference>
<evidence type="ECO:0000256" key="1">
    <source>
        <dbReference type="SAM" id="Phobius"/>
    </source>
</evidence>
<sequence length="453" mass="48633">MSIAREDWLRAHATLWYDDRRYRLAWLALPQAVTCAVAGLCMALAAQGVWGQPATASKARIAELSALRDRAGKDGDRTAFDALTAAATRGQIDAATKLGTLYDPLTAAYFPSKPAPNDFARAAALYGPGAAIGDLLAVARLADVLLDPANPNRDLRRGCRLAQTWFDDPETLERTITGEERLTVKLATCYVEPESGLPQDPVRAGGLVTAVLWRKHRPTMDAFINNLGQQNPALVSGLQRHLAEQRRYIGPVDGRPNPGIITALQVEAGITNTVATPRPEPRRMAPKGPDPEVIALATAARAGDRRKLAELKGRADAGDADALTAYARLFNPVMNKGDVFAPDAQVAVAAYERAAAAGNGMAAGEAAVLYDSGYGNVAKDPRKAAALALRGIDLKDDQITFWLLFPEAGHWSDGFWGALQAELTTRGFYTLPVENTRNPAVITALRAYMKAKS</sequence>
<dbReference type="Gene3D" id="1.25.40.10">
    <property type="entry name" value="Tetratricopeptide repeat domain"/>
    <property type="match status" value="1"/>
</dbReference>
<dbReference type="EMBL" id="CP003811">
    <property type="protein sequence ID" value="AIQ89555.1"/>
    <property type="molecule type" value="Genomic_DNA"/>
</dbReference>
<evidence type="ECO:0000313" key="3">
    <source>
        <dbReference type="Proteomes" id="UP000029492"/>
    </source>
</evidence>
<dbReference type="Proteomes" id="UP000029492">
    <property type="component" value="Chromosome"/>
</dbReference>
<proteinExistence type="predicted"/>
<keyword evidence="1" id="KW-0812">Transmembrane</keyword>
<dbReference type="HOGENOM" id="CLU_603833_0_0_5"/>
<keyword evidence="1" id="KW-0472">Membrane</keyword>